<feature type="signal peptide" evidence="1">
    <location>
        <begin position="1"/>
        <end position="37"/>
    </location>
</feature>
<comment type="caution">
    <text evidence="2">The sequence shown here is derived from an EMBL/GenBank/DDBJ whole genome shotgun (WGS) entry which is preliminary data.</text>
</comment>
<feature type="chain" id="PRO_5013277027" description="Cyanovirin-N domain-containing protein" evidence="1">
    <location>
        <begin position="38"/>
        <end position="228"/>
    </location>
</feature>
<sequence length="228" mass="25230">MKEPRTVPHSFNWLCTLLILSFSGTLNLLQLPGFVSSTEPTDITADTAKFCQQIALVAFHNIEVRDRDAEYNCSSGALCRGADKLTAYSELPIKWAFDRYTMIQDPCQTHSHGTCNFHSMSHWGTMISIYACQCPEVVLLLRVSESPVLGPDGQPYGCDVSSIKSRLAQRGFSSFKLIAIANGLPCTPVRDNLTCICDKSGLVENIHGGDCYRLSETQQPLLNDDMDE</sequence>
<keyword evidence="1" id="KW-0732">Signal</keyword>
<protein>
    <recommendedName>
        <fullName evidence="4">Cyanovirin-N domain-containing protein</fullName>
    </recommendedName>
</protein>
<evidence type="ECO:0000256" key="1">
    <source>
        <dbReference type="SAM" id="SignalP"/>
    </source>
</evidence>
<organism evidence="2 3">
    <name type="scientific">Protomyces lactucae-debilis</name>
    <dbReference type="NCBI Taxonomy" id="2754530"/>
    <lineage>
        <taxon>Eukaryota</taxon>
        <taxon>Fungi</taxon>
        <taxon>Dikarya</taxon>
        <taxon>Ascomycota</taxon>
        <taxon>Taphrinomycotina</taxon>
        <taxon>Taphrinomycetes</taxon>
        <taxon>Taphrinales</taxon>
        <taxon>Protomycetaceae</taxon>
        <taxon>Protomyces</taxon>
    </lineage>
</organism>
<dbReference type="EMBL" id="MCFI01000018">
    <property type="protein sequence ID" value="ORY78167.1"/>
    <property type="molecule type" value="Genomic_DNA"/>
</dbReference>
<name>A0A1Y2F3A5_PROLT</name>
<accession>A0A1Y2F3A5</accession>
<dbReference type="AlphaFoldDB" id="A0A1Y2F3A5"/>
<gene>
    <name evidence="2" type="ORF">BCR37DRAFT_115147</name>
</gene>
<dbReference type="Proteomes" id="UP000193685">
    <property type="component" value="Unassembled WGS sequence"/>
</dbReference>
<evidence type="ECO:0008006" key="4">
    <source>
        <dbReference type="Google" id="ProtNLM"/>
    </source>
</evidence>
<reference evidence="2 3" key="1">
    <citation type="submission" date="2016-07" db="EMBL/GenBank/DDBJ databases">
        <title>Pervasive Adenine N6-methylation of Active Genes in Fungi.</title>
        <authorList>
            <consortium name="DOE Joint Genome Institute"/>
            <person name="Mondo S.J."/>
            <person name="Dannebaum R.O."/>
            <person name="Kuo R.C."/>
            <person name="Labutti K."/>
            <person name="Haridas S."/>
            <person name="Kuo A."/>
            <person name="Salamov A."/>
            <person name="Ahrendt S.R."/>
            <person name="Lipzen A."/>
            <person name="Sullivan W."/>
            <person name="Andreopoulos W.B."/>
            <person name="Clum A."/>
            <person name="Lindquist E."/>
            <person name="Daum C."/>
            <person name="Ramamoorthy G.K."/>
            <person name="Gryganskyi A."/>
            <person name="Culley D."/>
            <person name="Magnuson J.K."/>
            <person name="James T.Y."/>
            <person name="O'Malley M.A."/>
            <person name="Stajich J.E."/>
            <person name="Spatafora J.W."/>
            <person name="Visel A."/>
            <person name="Grigoriev I.V."/>
        </authorList>
    </citation>
    <scope>NUCLEOTIDE SEQUENCE [LARGE SCALE GENOMIC DNA]</scope>
    <source>
        <strain evidence="2 3">12-1054</strain>
    </source>
</reference>
<keyword evidence="3" id="KW-1185">Reference proteome</keyword>
<proteinExistence type="predicted"/>
<evidence type="ECO:0000313" key="3">
    <source>
        <dbReference type="Proteomes" id="UP000193685"/>
    </source>
</evidence>
<dbReference type="GeneID" id="63782545"/>
<evidence type="ECO:0000313" key="2">
    <source>
        <dbReference type="EMBL" id="ORY78167.1"/>
    </source>
</evidence>
<dbReference type="RefSeq" id="XP_040723278.1">
    <property type="nucleotide sequence ID" value="XM_040865946.1"/>
</dbReference>